<dbReference type="InterPro" id="IPR003723">
    <property type="entry name" value="Precorrin-6x_reduct"/>
</dbReference>
<sequence>MDLIFGGTSEGRELYSACREAGLPVWLSVATEYGRELAEQSPEDKFIHAGRMDKPAMERFFQEKGIARVVDATHPFAVEVSRNIKAACEALGIPYIRYRREGGTYNGGWTCRDTAEAARILETVPGNILLTTGSKELAAFSHVPGFSERFYARVLPSEESMRLCREAGLPGSHILGMQGPFSEEWNRLSIREWNIRVLVTKDSGKRGGFEEKLSAAQKEGIRALVIGRPPEEEAALDSLESVLRYLSAQPGTEEL</sequence>
<reference evidence="4" key="2">
    <citation type="journal article" date="2021" name="PeerJ">
        <title>Extensive microbial diversity within the chicken gut microbiome revealed by metagenomics and culture.</title>
        <authorList>
            <person name="Gilroy R."/>
            <person name="Ravi A."/>
            <person name="Getino M."/>
            <person name="Pursley I."/>
            <person name="Horton D.L."/>
            <person name="Alikhan N.F."/>
            <person name="Baker D."/>
            <person name="Gharbi K."/>
            <person name="Hall N."/>
            <person name="Watson M."/>
            <person name="Adriaenssens E.M."/>
            <person name="Foster-Nyarko E."/>
            <person name="Jarju S."/>
            <person name="Secka A."/>
            <person name="Antonio M."/>
            <person name="Oren A."/>
            <person name="Chaudhuri R.R."/>
            <person name="La Ragione R."/>
            <person name="Hildebrand F."/>
            <person name="Pallen M.J."/>
        </authorList>
    </citation>
    <scope>NUCLEOTIDE SEQUENCE</scope>
    <source>
        <strain evidence="4">CHK199-13235</strain>
    </source>
</reference>
<dbReference type="EMBL" id="DVJP01000026">
    <property type="protein sequence ID" value="HIS75814.1"/>
    <property type="molecule type" value="Genomic_DNA"/>
</dbReference>
<comment type="caution">
    <text evidence="4">The sequence shown here is derived from an EMBL/GenBank/DDBJ whole genome shotgun (WGS) entry which is preliminary data.</text>
</comment>
<dbReference type="Pfam" id="PF02571">
    <property type="entry name" value="CbiJ"/>
    <property type="match status" value="1"/>
</dbReference>
<proteinExistence type="predicted"/>
<dbReference type="EC" id="1.3.1.54" evidence="4"/>
<keyword evidence="3 4" id="KW-0560">Oxidoreductase</keyword>
<protein>
    <submittedName>
        <fullName evidence="4">Precorrin-6A reductase</fullName>
        <ecNumber evidence="4">1.3.1.54</ecNumber>
    </submittedName>
</protein>
<dbReference type="PANTHER" id="PTHR36925">
    <property type="entry name" value="COBALT-PRECORRIN-6A REDUCTASE"/>
    <property type="match status" value="1"/>
</dbReference>
<dbReference type="PANTHER" id="PTHR36925:SF1">
    <property type="entry name" value="COBALT-PRECORRIN-6A REDUCTASE"/>
    <property type="match status" value="1"/>
</dbReference>
<keyword evidence="2" id="KW-0169">Cobalamin biosynthesis</keyword>
<evidence type="ECO:0000256" key="3">
    <source>
        <dbReference type="ARBA" id="ARBA00023002"/>
    </source>
</evidence>
<dbReference type="PROSITE" id="PS51014">
    <property type="entry name" value="COBK_CBIJ"/>
    <property type="match status" value="1"/>
</dbReference>
<organism evidence="4 5">
    <name type="scientific">Candidatus Merdivicinus excrementipullorum</name>
    <dbReference type="NCBI Taxonomy" id="2840867"/>
    <lineage>
        <taxon>Bacteria</taxon>
        <taxon>Bacillati</taxon>
        <taxon>Bacillota</taxon>
        <taxon>Clostridia</taxon>
        <taxon>Eubacteriales</taxon>
        <taxon>Oscillospiraceae</taxon>
        <taxon>Oscillospiraceae incertae sedis</taxon>
        <taxon>Candidatus Merdivicinus</taxon>
    </lineage>
</organism>
<evidence type="ECO:0000313" key="5">
    <source>
        <dbReference type="Proteomes" id="UP000824002"/>
    </source>
</evidence>
<name>A0A9D1FLB3_9FIRM</name>
<dbReference type="Proteomes" id="UP000824002">
    <property type="component" value="Unassembled WGS sequence"/>
</dbReference>
<dbReference type="GO" id="GO:0016994">
    <property type="term" value="F:precorrin-6A reductase activity"/>
    <property type="evidence" value="ECO:0007669"/>
    <property type="project" value="UniProtKB-EC"/>
</dbReference>
<reference evidence="4" key="1">
    <citation type="submission" date="2020-10" db="EMBL/GenBank/DDBJ databases">
        <authorList>
            <person name="Gilroy R."/>
        </authorList>
    </citation>
    <scope>NUCLEOTIDE SEQUENCE</scope>
    <source>
        <strain evidence="4">CHK199-13235</strain>
    </source>
</reference>
<comment type="pathway">
    <text evidence="1">Cofactor biosynthesis; adenosylcobalamin biosynthesis.</text>
</comment>
<evidence type="ECO:0000256" key="1">
    <source>
        <dbReference type="ARBA" id="ARBA00004953"/>
    </source>
</evidence>
<dbReference type="GO" id="GO:0009236">
    <property type="term" value="P:cobalamin biosynthetic process"/>
    <property type="evidence" value="ECO:0007669"/>
    <property type="project" value="UniProtKB-KW"/>
</dbReference>
<dbReference type="AlphaFoldDB" id="A0A9D1FLB3"/>
<evidence type="ECO:0000313" key="4">
    <source>
        <dbReference type="EMBL" id="HIS75814.1"/>
    </source>
</evidence>
<gene>
    <name evidence="4" type="primary">cobK</name>
    <name evidence="4" type="ORF">IAB51_03290</name>
</gene>
<dbReference type="NCBIfam" id="TIGR00715">
    <property type="entry name" value="precor6x_red"/>
    <property type="match status" value="1"/>
</dbReference>
<accession>A0A9D1FLB3</accession>
<evidence type="ECO:0000256" key="2">
    <source>
        <dbReference type="ARBA" id="ARBA00022573"/>
    </source>
</evidence>